<organism evidence="2 3">
    <name type="scientific">Glycine soja</name>
    <name type="common">Wild soybean</name>
    <dbReference type="NCBI Taxonomy" id="3848"/>
    <lineage>
        <taxon>Eukaryota</taxon>
        <taxon>Viridiplantae</taxon>
        <taxon>Streptophyta</taxon>
        <taxon>Embryophyta</taxon>
        <taxon>Tracheophyta</taxon>
        <taxon>Spermatophyta</taxon>
        <taxon>Magnoliopsida</taxon>
        <taxon>eudicotyledons</taxon>
        <taxon>Gunneridae</taxon>
        <taxon>Pentapetalae</taxon>
        <taxon>rosids</taxon>
        <taxon>fabids</taxon>
        <taxon>Fabales</taxon>
        <taxon>Fabaceae</taxon>
        <taxon>Papilionoideae</taxon>
        <taxon>50 kb inversion clade</taxon>
        <taxon>NPAAA clade</taxon>
        <taxon>indigoferoid/millettioid clade</taxon>
        <taxon>Phaseoleae</taxon>
        <taxon>Glycine</taxon>
        <taxon>Glycine subgen. Soja</taxon>
    </lineage>
</organism>
<accession>A0A445LAV6</accession>
<dbReference type="AlphaFoldDB" id="A0A445LAV6"/>
<evidence type="ECO:0000313" key="3">
    <source>
        <dbReference type="Proteomes" id="UP000289340"/>
    </source>
</evidence>
<evidence type="ECO:0000259" key="1">
    <source>
        <dbReference type="Pfam" id="PF10536"/>
    </source>
</evidence>
<reference evidence="2 3" key="1">
    <citation type="submission" date="2018-09" db="EMBL/GenBank/DDBJ databases">
        <title>A high-quality reference genome of wild soybean provides a powerful tool to mine soybean genomes.</title>
        <authorList>
            <person name="Xie M."/>
            <person name="Chung C.Y.L."/>
            <person name="Li M.-W."/>
            <person name="Wong F.-L."/>
            <person name="Chan T.-F."/>
            <person name="Lam H.-M."/>
        </authorList>
    </citation>
    <scope>NUCLEOTIDE SEQUENCE [LARGE SCALE GENOMIC DNA]</scope>
    <source>
        <strain evidence="3">cv. W05</strain>
        <tissue evidence="2">Hypocotyl of etiolated seedlings</tissue>
    </source>
</reference>
<dbReference type="PANTHER" id="PTHR46033">
    <property type="entry name" value="PROTEIN MAIN-LIKE 2"/>
    <property type="match status" value="1"/>
</dbReference>
<proteinExistence type="predicted"/>
<dbReference type="GO" id="GO:0010073">
    <property type="term" value="P:meristem maintenance"/>
    <property type="evidence" value="ECO:0007669"/>
    <property type="project" value="InterPro"/>
</dbReference>
<dbReference type="Pfam" id="PF10536">
    <property type="entry name" value="PMD"/>
    <property type="match status" value="1"/>
</dbReference>
<gene>
    <name evidence="2" type="ORF">D0Y65_006906</name>
</gene>
<evidence type="ECO:0000313" key="2">
    <source>
        <dbReference type="EMBL" id="RZC20247.1"/>
    </source>
</evidence>
<dbReference type="InterPro" id="IPR044824">
    <property type="entry name" value="MAIN-like"/>
</dbReference>
<comment type="caution">
    <text evidence="2">The sequence shown here is derived from an EMBL/GenBank/DDBJ whole genome shotgun (WGS) entry which is preliminary data.</text>
</comment>
<sequence length="171" mass="19475">MFVPHPLIESLLAHTGFADVTKLCHLKIDHHLVIALVEQWRTETHTFHLLDGKCTITLEDVALQLDIRVDSRPITGATYNDWEKMCEQYLGVVPPKGEAIVGSAIKLKWLQDSMSPLPAEPTQQQLEACCRAYIVWLIGGVFMPNKTGNRVHLIYLTVLDDLEQVRRYSWV</sequence>
<dbReference type="Proteomes" id="UP000289340">
    <property type="component" value="Chromosome 3"/>
</dbReference>
<dbReference type="InterPro" id="IPR019557">
    <property type="entry name" value="AminoTfrase-like_pln_mobile"/>
</dbReference>
<name>A0A445LAV6_GLYSO</name>
<dbReference type="EMBL" id="QZWG01000003">
    <property type="protein sequence ID" value="RZC20247.1"/>
    <property type="molecule type" value="Genomic_DNA"/>
</dbReference>
<feature type="domain" description="Aminotransferase-like plant mobile" evidence="1">
    <location>
        <begin position="16"/>
        <end position="170"/>
    </location>
</feature>
<protein>
    <submittedName>
        <fullName evidence="2">Protein MAIN-LIKE 2</fullName>
    </submittedName>
</protein>
<keyword evidence="3" id="KW-1185">Reference proteome</keyword>
<dbReference type="Gramene" id="XM_028367832.1">
    <property type="protein sequence ID" value="XP_028223633.1"/>
    <property type="gene ID" value="LOC114405198"/>
</dbReference>
<dbReference type="PANTHER" id="PTHR46033:SF8">
    <property type="entry name" value="PROTEIN MAINTENANCE OF MERISTEMS-LIKE"/>
    <property type="match status" value="1"/>
</dbReference>